<evidence type="ECO:0000313" key="2">
    <source>
        <dbReference type="EMBL" id="TMW11394.1"/>
    </source>
</evidence>
<name>A0ABY2XJE8_9GAMM</name>
<reference evidence="2 3" key="1">
    <citation type="submission" date="2019-05" db="EMBL/GenBank/DDBJ databases">
        <title>Genome of Alcanivorax gelatiniphagus, an oil degrading marine bacteria.</title>
        <authorList>
            <person name="Kwon K.K."/>
        </authorList>
    </citation>
    <scope>NUCLEOTIDE SEQUENCE [LARGE SCALE GENOMIC DNA]</scope>
    <source>
        <strain evidence="2 3">MEBiC 08158</strain>
    </source>
</reference>
<organism evidence="2 3">
    <name type="scientific">Alloalcanivorax gelatiniphagus</name>
    <dbReference type="NCBI Taxonomy" id="1194167"/>
    <lineage>
        <taxon>Bacteria</taxon>
        <taxon>Pseudomonadati</taxon>
        <taxon>Pseudomonadota</taxon>
        <taxon>Gammaproteobacteria</taxon>
        <taxon>Oceanospirillales</taxon>
        <taxon>Alcanivoracaceae</taxon>
        <taxon>Alloalcanivorax</taxon>
    </lineage>
</organism>
<dbReference type="Gene3D" id="3.40.50.300">
    <property type="entry name" value="P-loop containing nucleotide triphosphate hydrolases"/>
    <property type="match status" value="1"/>
</dbReference>
<proteinExistence type="predicted"/>
<dbReference type="Pfam" id="PF11981">
    <property type="entry name" value="DUF3482"/>
    <property type="match status" value="1"/>
</dbReference>
<dbReference type="RefSeq" id="WP_138773484.1">
    <property type="nucleotide sequence ID" value="NZ_VCQT01000044.1"/>
</dbReference>
<comment type="caution">
    <text evidence="2">The sequence shown here is derived from an EMBL/GenBank/DDBJ whole genome shotgun (WGS) entry which is preliminary data.</text>
</comment>
<dbReference type="SUPFAM" id="SSF52540">
    <property type="entry name" value="P-loop containing nucleoside triphosphate hydrolases"/>
    <property type="match status" value="1"/>
</dbReference>
<dbReference type="InterPro" id="IPR021871">
    <property type="entry name" value="DUF3482"/>
</dbReference>
<dbReference type="Pfam" id="PF01926">
    <property type="entry name" value="MMR_HSR1"/>
    <property type="match status" value="1"/>
</dbReference>
<keyword evidence="3" id="KW-1185">Reference proteome</keyword>
<feature type="domain" description="G" evidence="1">
    <location>
        <begin position="7"/>
        <end position="92"/>
    </location>
</feature>
<evidence type="ECO:0000313" key="3">
    <source>
        <dbReference type="Proteomes" id="UP000739180"/>
    </source>
</evidence>
<dbReference type="EMBL" id="VCQT01000044">
    <property type="protein sequence ID" value="TMW11394.1"/>
    <property type="molecule type" value="Genomic_DNA"/>
</dbReference>
<dbReference type="Proteomes" id="UP000739180">
    <property type="component" value="Unassembled WGS sequence"/>
</dbReference>
<dbReference type="InterPro" id="IPR027417">
    <property type="entry name" value="P-loop_NTPase"/>
</dbReference>
<evidence type="ECO:0000259" key="1">
    <source>
        <dbReference type="Pfam" id="PF01926"/>
    </source>
</evidence>
<gene>
    <name evidence="2" type="ORF">FGS76_15195</name>
</gene>
<accession>A0ABY2XJE8</accession>
<sequence>MTAPPRFAVVGHPNKGKSSIVATLAQNDGIAIALEPGTTRDSHRYPLSVDGHVLYELIDTPGFQRPRRVLAWLQAHSASASDRPETVRAFVTQHRDDPRFHDECELLTPILEGAGILYVVDGAVPYSPEQEAEMEILRWTGRPSLALINRIGDGDHLADWRAALGQYFQIVRDFDAVNAPFDTHLSLLRGFGQLAPDWEGPLEEAANHLRDQRHHRQHRALALIAEALADMLTHAESARFGEHDNRDALEHDLARRWRDRQRQREQSLRRDVEALYRHRHLHRREQALDWEPGQDLFSDQARRAWGVSRTYLATAGFGAGALGGAGIDALAAGHSLGTGALIGGVLGAAGSLYYGGKYADKLGALKLLAPLAGGGRRAEFGPVRDPQFGYVVLGRALEHWFQVSHRNHAGRAPLTLDHGDRHWLEQLPRADRQRLQKALQNPPRHPSDGKRRQALEQAVENAGGAFLQWRSGNEDSE</sequence>
<protein>
    <submittedName>
        <fullName evidence="2">DUF3482 domain-containing protein</fullName>
    </submittedName>
</protein>
<dbReference type="InterPro" id="IPR006073">
    <property type="entry name" value="GTP-bd"/>
</dbReference>